<feature type="coiled-coil region" evidence="1">
    <location>
        <begin position="73"/>
        <end position="100"/>
    </location>
</feature>
<evidence type="ECO:0008006" key="4">
    <source>
        <dbReference type="Google" id="ProtNLM"/>
    </source>
</evidence>
<evidence type="ECO:0000256" key="1">
    <source>
        <dbReference type="SAM" id="Coils"/>
    </source>
</evidence>
<reference evidence="2 3" key="1">
    <citation type="submission" date="2023-03" db="EMBL/GenBank/DDBJ databases">
        <title>Bacillus Genome Sequencing.</title>
        <authorList>
            <person name="Dunlap C."/>
        </authorList>
    </citation>
    <scope>NUCLEOTIDE SEQUENCE [LARGE SCALE GENOMIC DNA]</scope>
    <source>
        <strain evidence="2 3">NRS-38</strain>
    </source>
</reference>
<accession>A0ABD5IQS5</accession>
<feature type="coiled-coil region" evidence="1">
    <location>
        <begin position="178"/>
        <end position="220"/>
    </location>
</feature>
<dbReference type="EMBL" id="JARTLI010000002">
    <property type="protein sequence ID" value="MED5050628.1"/>
    <property type="molecule type" value="Genomic_DNA"/>
</dbReference>
<organism evidence="2 3">
    <name type="scientific">Anoxybacteroides rupiense</name>
    <dbReference type="NCBI Taxonomy" id="311460"/>
    <lineage>
        <taxon>Bacteria</taxon>
        <taxon>Bacillati</taxon>
        <taxon>Bacillota</taxon>
        <taxon>Bacilli</taxon>
        <taxon>Bacillales</taxon>
        <taxon>Anoxybacillaceae</taxon>
        <taxon>Anoxybacteroides</taxon>
    </lineage>
</organism>
<evidence type="ECO:0000313" key="3">
    <source>
        <dbReference type="Proteomes" id="UP001339962"/>
    </source>
</evidence>
<evidence type="ECO:0000313" key="2">
    <source>
        <dbReference type="EMBL" id="MED5050628.1"/>
    </source>
</evidence>
<dbReference type="AlphaFoldDB" id="A0ABD5IQS5"/>
<sequence>MEIASFEKFPKEKRVEFNVFVENANIFLEVPSVEMKISVDAMQHYKHGWLYEVRNPDFIKALGGKERILYILHESAEKAYEAAEKQREEKRVEEERHLEEEFRRLSDDTSVKISWGTSHQHAWVPDSNVGKHRFFKEAIEIMKKAKFSSEKIEEVLNRKADDVDWGDYSITYDYRMIFGELKLLVKAAKEENEKIENEKAKKEAEQKEKLDKLFEEAKRTGEKVEIRRWTTSCNDPNEECDLDTIIEYAMPDGSIKKERYHTW</sequence>
<keyword evidence="1" id="KW-0175">Coiled coil</keyword>
<name>A0ABD5IQS5_9BACL</name>
<dbReference type="RefSeq" id="WP_328216793.1">
    <property type="nucleotide sequence ID" value="NZ_JARTLI010000002.1"/>
</dbReference>
<dbReference type="Proteomes" id="UP001339962">
    <property type="component" value="Unassembled WGS sequence"/>
</dbReference>
<proteinExistence type="predicted"/>
<comment type="caution">
    <text evidence="2">The sequence shown here is derived from an EMBL/GenBank/DDBJ whole genome shotgun (WGS) entry which is preliminary data.</text>
</comment>
<gene>
    <name evidence="2" type="ORF">P9850_01925</name>
</gene>
<protein>
    <recommendedName>
        <fullName evidence="4">Large polyvalent protein associated domain-containing protein</fullName>
    </recommendedName>
</protein>